<name>A0A401U1D7_CHIPU</name>
<organism evidence="1 2">
    <name type="scientific">Chiloscyllium punctatum</name>
    <name type="common">Brownbanded bambooshark</name>
    <name type="synonym">Hemiscyllium punctatum</name>
    <dbReference type="NCBI Taxonomy" id="137246"/>
    <lineage>
        <taxon>Eukaryota</taxon>
        <taxon>Metazoa</taxon>
        <taxon>Chordata</taxon>
        <taxon>Craniata</taxon>
        <taxon>Vertebrata</taxon>
        <taxon>Chondrichthyes</taxon>
        <taxon>Elasmobranchii</taxon>
        <taxon>Galeomorphii</taxon>
        <taxon>Galeoidea</taxon>
        <taxon>Orectolobiformes</taxon>
        <taxon>Hemiscylliidae</taxon>
        <taxon>Chiloscyllium</taxon>
    </lineage>
</organism>
<feature type="non-terminal residue" evidence="1">
    <location>
        <position position="1"/>
    </location>
</feature>
<sequence length="97" mass="11065">IKRVTRSNDRDFQVTSSIPPRNPVRFSRARSELRPVTVQLSSQRQAGHLREKPLLFCVLSSPKMVSWDDRVGGGLVFMTFGSGTSERVIFPHARRRL</sequence>
<protein>
    <submittedName>
        <fullName evidence="1">Uncharacterized protein</fullName>
    </submittedName>
</protein>
<evidence type="ECO:0000313" key="1">
    <source>
        <dbReference type="EMBL" id="GCC48705.1"/>
    </source>
</evidence>
<gene>
    <name evidence="1" type="ORF">chiPu_0032698</name>
</gene>
<proteinExistence type="predicted"/>
<comment type="caution">
    <text evidence="1">The sequence shown here is derived from an EMBL/GenBank/DDBJ whole genome shotgun (WGS) entry which is preliminary data.</text>
</comment>
<dbReference type="EMBL" id="BEZZ01243515">
    <property type="protein sequence ID" value="GCC48705.1"/>
    <property type="molecule type" value="Genomic_DNA"/>
</dbReference>
<keyword evidence="2" id="KW-1185">Reference proteome</keyword>
<dbReference type="AlphaFoldDB" id="A0A401U1D7"/>
<evidence type="ECO:0000313" key="2">
    <source>
        <dbReference type="Proteomes" id="UP000287033"/>
    </source>
</evidence>
<dbReference type="Proteomes" id="UP000287033">
    <property type="component" value="Unassembled WGS sequence"/>
</dbReference>
<accession>A0A401U1D7</accession>
<reference evidence="1 2" key="1">
    <citation type="journal article" date="2018" name="Nat. Ecol. Evol.">
        <title>Shark genomes provide insights into elasmobranch evolution and the origin of vertebrates.</title>
        <authorList>
            <person name="Hara Y"/>
            <person name="Yamaguchi K"/>
            <person name="Onimaru K"/>
            <person name="Kadota M"/>
            <person name="Koyanagi M"/>
            <person name="Keeley SD"/>
            <person name="Tatsumi K"/>
            <person name="Tanaka K"/>
            <person name="Motone F"/>
            <person name="Kageyama Y"/>
            <person name="Nozu R"/>
            <person name="Adachi N"/>
            <person name="Nishimura O"/>
            <person name="Nakagawa R"/>
            <person name="Tanegashima C"/>
            <person name="Kiyatake I"/>
            <person name="Matsumoto R"/>
            <person name="Murakumo K"/>
            <person name="Nishida K"/>
            <person name="Terakita A"/>
            <person name="Kuratani S"/>
            <person name="Sato K"/>
            <person name="Hyodo S Kuraku.S."/>
        </authorList>
    </citation>
    <scope>NUCLEOTIDE SEQUENCE [LARGE SCALE GENOMIC DNA]</scope>
</reference>